<dbReference type="RefSeq" id="XP_001829630.2">
    <property type="nucleotide sequence ID" value="XM_001829578.2"/>
</dbReference>
<evidence type="ECO:0000259" key="1">
    <source>
        <dbReference type="PROSITE" id="PS50181"/>
    </source>
</evidence>
<sequence length="498" mass="57141">MESVAEGRPTESDELTTLTSLPGELIVKIIECLDWTDILTLRQCCQLLSVLTKERSVWLALFHRYYETEFAHPFFLPKPLSFCTAQDLESRILRWWHGLRRLSDASLKPDEFSVDDTWSRVNIMPVGGHDLFHSGDGGLWYRRRAGQSYPLTPPTTDSRDHIRIFCSFDLLSVYVGDIPGSNYTDIELATFPISFNMVVLSKRQIGPWWEGVYQTDIRVWRIKVEVDDSSGEVLGYSSQLLRSFKCPDRNLEPYECSIYGPHVAFRAWAQSVWMACIVDWTTIDPQDTSLKSLVIVAHLGVEAKRISLLPNKSLLYLCGHTDVSLCSWASLAPVSSSFRDYSHLPNVQPLWRHSLPHESLLNWRNSMPRFIHRSIRIVLPTITGLFGVKIPIGALKDQQTDEIPQTVILAGGHYAKPLQYSWFGYHYSLHFDASQGFILDRYSWGDESTRGPPNQQSIHEFRPFRPKQMLQGVYYDESLGELSAFHNRFKSYRSLIGV</sequence>
<dbReference type="OrthoDB" id="3045565at2759"/>
<evidence type="ECO:0000313" key="3">
    <source>
        <dbReference type="Proteomes" id="UP000001861"/>
    </source>
</evidence>
<accession>A8N435</accession>
<dbReference type="VEuPathDB" id="FungiDB:CC1G_08785"/>
<protein>
    <recommendedName>
        <fullName evidence="1">F-box domain-containing protein</fullName>
    </recommendedName>
</protein>
<dbReference type="KEGG" id="cci:CC1G_08785"/>
<dbReference type="InterPro" id="IPR001810">
    <property type="entry name" value="F-box_dom"/>
</dbReference>
<reference evidence="2 3" key="1">
    <citation type="journal article" date="2010" name="Proc. Natl. Acad. Sci. U.S.A.">
        <title>Insights into evolution of multicellular fungi from the assembled chromosomes of the mushroom Coprinopsis cinerea (Coprinus cinereus).</title>
        <authorList>
            <person name="Stajich J.E."/>
            <person name="Wilke S.K."/>
            <person name="Ahren D."/>
            <person name="Au C.H."/>
            <person name="Birren B.W."/>
            <person name="Borodovsky M."/>
            <person name="Burns C."/>
            <person name="Canback B."/>
            <person name="Casselton L.A."/>
            <person name="Cheng C.K."/>
            <person name="Deng J."/>
            <person name="Dietrich F.S."/>
            <person name="Fargo D.C."/>
            <person name="Farman M.L."/>
            <person name="Gathman A.C."/>
            <person name="Goldberg J."/>
            <person name="Guigo R."/>
            <person name="Hoegger P.J."/>
            <person name="Hooker J.B."/>
            <person name="Huggins A."/>
            <person name="James T.Y."/>
            <person name="Kamada T."/>
            <person name="Kilaru S."/>
            <person name="Kodira C."/>
            <person name="Kues U."/>
            <person name="Kupfer D."/>
            <person name="Kwan H.S."/>
            <person name="Lomsadze A."/>
            <person name="Li W."/>
            <person name="Lilly W.W."/>
            <person name="Ma L.J."/>
            <person name="Mackey A.J."/>
            <person name="Manning G."/>
            <person name="Martin F."/>
            <person name="Muraguchi H."/>
            <person name="Natvig D.O."/>
            <person name="Palmerini H."/>
            <person name="Ramesh M.A."/>
            <person name="Rehmeyer C.J."/>
            <person name="Roe B.A."/>
            <person name="Shenoy N."/>
            <person name="Stanke M."/>
            <person name="Ter-Hovhannisyan V."/>
            <person name="Tunlid A."/>
            <person name="Velagapudi R."/>
            <person name="Vision T.J."/>
            <person name="Zeng Q."/>
            <person name="Zolan M.E."/>
            <person name="Pukkila P.J."/>
        </authorList>
    </citation>
    <scope>NUCLEOTIDE SEQUENCE [LARGE SCALE GENOMIC DNA]</scope>
    <source>
        <strain evidence="3">Okayama-7 / 130 / ATCC MYA-4618 / FGSC 9003</strain>
    </source>
</reference>
<dbReference type="InterPro" id="IPR036047">
    <property type="entry name" value="F-box-like_dom_sf"/>
</dbReference>
<name>A8N435_COPC7</name>
<dbReference type="SMART" id="SM00256">
    <property type="entry name" value="FBOX"/>
    <property type="match status" value="1"/>
</dbReference>
<feature type="domain" description="F-box" evidence="1">
    <location>
        <begin position="15"/>
        <end position="61"/>
    </location>
</feature>
<gene>
    <name evidence="2" type="ORF">CC1G_08785</name>
</gene>
<dbReference type="HOGENOM" id="CLU_027282_0_0_1"/>
<dbReference type="Proteomes" id="UP000001861">
    <property type="component" value="Unassembled WGS sequence"/>
</dbReference>
<keyword evidence="3" id="KW-1185">Reference proteome</keyword>
<dbReference type="EMBL" id="AACS02000001">
    <property type="protein sequence ID" value="EAU92162.2"/>
    <property type="molecule type" value="Genomic_DNA"/>
</dbReference>
<evidence type="ECO:0000313" key="2">
    <source>
        <dbReference type="EMBL" id="EAU92162.2"/>
    </source>
</evidence>
<dbReference type="InParanoid" id="A8N435"/>
<comment type="caution">
    <text evidence="2">The sequence shown here is derived from an EMBL/GenBank/DDBJ whole genome shotgun (WGS) entry which is preliminary data.</text>
</comment>
<dbReference type="Gene3D" id="1.20.1280.50">
    <property type="match status" value="1"/>
</dbReference>
<organism evidence="2 3">
    <name type="scientific">Coprinopsis cinerea (strain Okayama-7 / 130 / ATCC MYA-4618 / FGSC 9003)</name>
    <name type="common">Inky cap fungus</name>
    <name type="synonym">Hormographiella aspergillata</name>
    <dbReference type="NCBI Taxonomy" id="240176"/>
    <lineage>
        <taxon>Eukaryota</taxon>
        <taxon>Fungi</taxon>
        <taxon>Dikarya</taxon>
        <taxon>Basidiomycota</taxon>
        <taxon>Agaricomycotina</taxon>
        <taxon>Agaricomycetes</taxon>
        <taxon>Agaricomycetidae</taxon>
        <taxon>Agaricales</taxon>
        <taxon>Agaricineae</taxon>
        <taxon>Psathyrellaceae</taxon>
        <taxon>Coprinopsis</taxon>
    </lineage>
</organism>
<dbReference type="AlphaFoldDB" id="A8N435"/>
<dbReference type="SUPFAM" id="SSF81383">
    <property type="entry name" value="F-box domain"/>
    <property type="match status" value="1"/>
</dbReference>
<dbReference type="GeneID" id="6006063"/>
<dbReference type="PROSITE" id="PS50181">
    <property type="entry name" value="FBOX"/>
    <property type="match status" value="1"/>
</dbReference>
<proteinExistence type="predicted"/>